<keyword evidence="3" id="KW-1185">Reference proteome</keyword>
<feature type="transmembrane region" description="Helical" evidence="1">
    <location>
        <begin position="82"/>
        <end position="103"/>
    </location>
</feature>
<dbReference type="AlphaFoldDB" id="D7DQP9"/>
<keyword evidence="1" id="KW-0812">Transmembrane</keyword>
<keyword evidence="1" id="KW-1133">Transmembrane helix</keyword>
<gene>
    <name evidence="2" type="ordered locus">Mvol_1521</name>
</gene>
<dbReference type="eggNOG" id="arCOG07167">
    <property type="taxonomic scope" value="Archaea"/>
</dbReference>
<feature type="transmembrane region" description="Helical" evidence="1">
    <location>
        <begin position="56"/>
        <end position="76"/>
    </location>
</feature>
<name>D7DQP9_METV3</name>
<keyword evidence="1" id="KW-0472">Membrane</keyword>
<dbReference type="HOGENOM" id="CLU_2177905_0_0_2"/>
<protein>
    <submittedName>
        <fullName evidence="2">Uncharacterized protein</fullName>
    </submittedName>
</protein>
<sequence length="107" mass="11296">MIQQIIAVLLAALVTIAYNEPISTIGNILGFSEVLAWATPTVLILLCVWKLASSDWGLGDAIAIIVLATLSMLYITQNIDSILLEISKLLLGIGTGVIIGYLAKGGK</sequence>
<accession>D7DQP9</accession>
<dbReference type="EMBL" id="CP002057">
    <property type="protein sequence ID" value="ADI37176.1"/>
    <property type="molecule type" value="Genomic_DNA"/>
</dbReference>
<organism evidence="2 3">
    <name type="scientific">Methanococcus voltae (strain ATCC BAA-1334 / A3)</name>
    <dbReference type="NCBI Taxonomy" id="456320"/>
    <lineage>
        <taxon>Archaea</taxon>
        <taxon>Methanobacteriati</taxon>
        <taxon>Methanobacteriota</taxon>
        <taxon>Methanomada group</taxon>
        <taxon>Methanococci</taxon>
        <taxon>Methanococcales</taxon>
        <taxon>Methanococcaceae</taxon>
        <taxon>Methanococcus</taxon>
    </lineage>
</organism>
<dbReference type="InParanoid" id="D7DQP9"/>
<reference evidence="2 3" key="1">
    <citation type="submission" date="2010-05" db="EMBL/GenBank/DDBJ databases">
        <title>Complete sequence of Methanococcus voltae A3.</title>
        <authorList>
            <consortium name="US DOE Joint Genome Institute"/>
            <person name="Lucas S."/>
            <person name="Copeland A."/>
            <person name="Lapidus A."/>
            <person name="Cheng J.-F."/>
            <person name="Bruce D."/>
            <person name="Goodwin L."/>
            <person name="Pitluck S."/>
            <person name="Lowry S."/>
            <person name="Clum A."/>
            <person name="Land M."/>
            <person name="Hauser L."/>
            <person name="Kyrpides N."/>
            <person name="Mikhailova N."/>
            <person name="Whitman W.B."/>
            <person name="Woyke T."/>
        </authorList>
    </citation>
    <scope>NUCLEOTIDE SEQUENCE [LARGE SCALE GENOMIC DNA]</scope>
    <source>
        <strain evidence="3">ATCC BAA-1334 / A3</strain>
    </source>
</reference>
<dbReference type="STRING" id="456320.Mvol_1521"/>
<evidence type="ECO:0000313" key="3">
    <source>
        <dbReference type="Proteomes" id="UP000007722"/>
    </source>
</evidence>
<proteinExistence type="predicted"/>
<evidence type="ECO:0000256" key="1">
    <source>
        <dbReference type="SAM" id="Phobius"/>
    </source>
</evidence>
<dbReference type="OrthoDB" id="60033at2157"/>
<feature type="transmembrane region" description="Helical" evidence="1">
    <location>
        <begin position="29"/>
        <end position="49"/>
    </location>
</feature>
<dbReference type="KEGG" id="mvo:Mvol_1521"/>
<evidence type="ECO:0000313" key="2">
    <source>
        <dbReference type="EMBL" id="ADI37176.1"/>
    </source>
</evidence>
<dbReference type="Proteomes" id="UP000007722">
    <property type="component" value="Chromosome"/>
</dbReference>